<dbReference type="RefSeq" id="WP_023789231.1">
    <property type="nucleotide sequence ID" value="NC_022998.1"/>
</dbReference>
<gene>
    <name evidence="2" type="ORF">SAPIS_v1c04450</name>
</gene>
<proteinExistence type="predicted"/>
<feature type="transmembrane region" description="Helical" evidence="1">
    <location>
        <begin position="178"/>
        <end position="199"/>
    </location>
</feature>
<reference evidence="2 3" key="1">
    <citation type="journal article" date="2014" name="Genome Announc.">
        <title>Complete Genome Sequence of Spiroplasma apis B31T (ATCC 33834), a Bacterium Associated with May Disease of Honeybees (Apis mellifera).</title>
        <authorList>
            <person name="Ku C."/>
            <person name="Lo W.S."/>
            <person name="Chen L.L."/>
            <person name="Kuo C.H."/>
        </authorList>
    </citation>
    <scope>NUCLEOTIDE SEQUENCE [LARGE SCALE GENOMIC DNA]</scope>
    <source>
        <strain evidence="2">B31</strain>
    </source>
</reference>
<evidence type="ECO:0000313" key="3">
    <source>
        <dbReference type="Proteomes" id="UP000018550"/>
    </source>
</evidence>
<dbReference type="PATRIC" id="fig|1276258.3.peg.446"/>
<keyword evidence="3" id="KW-1185">Reference proteome</keyword>
<sequence>MNKLNFKLFSFNYKNVIKNKMLLSITITFLIISTLLEIASFYNYYFSSNIYIDNMNDLFNKIFFFKKIFDMLMLSIIVIYLTTICFYIDKKQGRLNLELKGGISLFQTYLQRIVIITSFILTIILFLLAMQSLFTLTINDYFVETRHKVINFMYFYFLLAIMIFSITFFFIMIFNSKVVLTVVSIISCLISLSSTLSSFRYNDCINLYRYGSYTTTFQKWTSFNNELKSDKTFFDFLPNFEKIYENRGSFDKYQWAYGNYWYVMNNLTSDDKKLYGDNFINFIKDMDKLFNDNYHLFNNPDSTGFKLEDSFVYNYRKNYASYKTLNQNLIYNIINKIIGLSKNEQYSNFLNILKDYSNYFLEYLEKSPLSIAYLNQSFISRSVLDGYFDETFKNYKTSDQYDFYYFLSSIAYDIFNWQDNIRQKYEKNIKIDLSPEQSLVDGLKRNANSNPFNQLAQLQFGNYFSKNSLYYYNSLSGGVFYNTFESPTIPLEFKYFKNRDENDHPIKLDDLEEVNVSFSSYFALYFSYLSIFILIGGLSYLRYRKVALD</sequence>
<name>V5RKF5_SPIAP</name>
<feature type="transmembrane region" description="Helical" evidence="1">
    <location>
        <begin position="149"/>
        <end position="171"/>
    </location>
</feature>
<evidence type="ECO:0000256" key="1">
    <source>
        <dbReference type="SAM" id="Phobius"/>
    </source>
</evidence>
<keyword evidence="1" id="KW-0812">Transmembrane</keyword>
<keyword evidence="1" id="KW-0472">Membrane</keyword>
<dbReference type="Proteomes" id="UP000018550">
    <property type="component" value="Chromosome"/>
</dbReference>
<feature type="transmembrane region" description="Helical" evidence="1">
    <location>
        <begin position="109"/>
        <end position="129"/>
    </location>
</feature>
<dbReference type="AlphaFoldDB" id="V5RKF5"/>
<dbReference type="EMBL" id="CP006682">
    <property type="protein sequence ID" value="AHB36290.1"/>
    <property type="molecule type" value="Genomic_DNA"/>
</dbReference>
<feature type="transmembrane region" description="Helical" evidence="1">
    <location>
        <begin position="522"/>
        <end position="541"/>
    </location>
</feature>
<keyword evidence="1" id="KW-1133">Transmembrane helix</keyword>
<organism evidence="2 3">
    <name type="scientific">Spiroplasma apis B31</name>
    <dbReference type="NCBI Taxonomy" id="1276258"/>
    <lineage>
        <taxon>Bacteria</taxon>
        <taxon>Bacillati</taxon>
        <taxon>Mycoplasmatota</taxon>
        <taxon>Mollicutes</taxon>
        <taxon>Entomoplasmatales</taxon>
        <taxon>Spiroplasmataceae</taxon>
        <taxon>Spiroplasma</taxon>
    </lineage>
</organism>
<protein>
    <submittedName>
        <fullName evidence="2">Uncharacterized protein</fullName>
    </submittedName>
</protein>
<dbReference type="OrthoDB" id="390909at2"/>
<dbReference type="HOGENOM" id="CLU_495123_0_0_14"/>
<feature type="transmembrane region" description="Helical" evidence="1">
    <location>
        <begin position="62"/>
        <end position="88"/>
    </location>
</feature>
<dbReference type="KEGG" id="sapi:SAPIS_v1c04450"/>
<accession>V5RKF5</accession>
<feature type="transmembrane region" description="Helical" evidence="1">
    <location>
        <begin position="21"/>
        <end position="42"/>
    </location>
</feature>
<evidence type="ECO:0000313" key="2">
    <source>
        <dbReference type="EMBL" id="AHB36290.1"/>
    </source>
</evidence>